<dbReference type="RefSeq" id="XP_009055831.1">
    <property type="nucleotide sequence ID" value="XM_009057583.1"/>
</dbReference>
<sequence length="65" mass="7468">SHSYGYDLITLLRLRPDHTVKRIQNISTNMDHIRLSVSNNRLITLAMSDSQRVLLLSLIIDMSNC</sequence>
<accession>V4BX49</accession>
<keyword evidence="2" id="KW-1185">Reference proteome</keyword>
<dbReference type="AlphaFoldDB" id="V4BX49"/>
<dbReference type="Proteomes" id="UP000030746">
    <property type="component" value="Unassembled WGS sequence"/>
</dbReference>
<evidence type="ECO:0000313" key="1">
    <source>
        <dbReference type="EMBL" id="ESO93644.1"/>
    </source>
</evidence>
<feature type="non-terminal residue" evidence="1">
    <location>
        <position position="1"/>
    </location>
</feature>
<protein>
    <submittedName>
        <fullName evidence="1">Uncharacterized protein</fullName>
    </submittedName>
</protein>
<evidence type="ECO:0000313" key="2">
    <source>
        <dbReference type="Proteomes" id="UP000030746"/>
    </source>
</evidence>
<name>V4BX49_LOTGI</name>
<organism evidence="1 2">
    <name type="scientific">Lottia gigantea</name>
    <name type="common">Giant owl limpet</name>
    <dbReference type="NCBI Taxonomy" id="225164"/>
    <lineage>
        <taxon>Eukaryota</taxon>
        <taxon>Metazoa</taxon>
        <taxon>Spiralia</taxon>
        <taxon>Lophotrochozoa</taxon>
        <taxon>Mollusca</taxon>
        <taxon>Gastropoda</taxon>
        <taxon>Patellogastropoda</taxon>
        <taxon>Lottioidea</taxon>
        <taxon>Lottiidae</taxon>
        <taxon>Lottia</taxon>
    </lineage>
</organism>
<dbReference type="KEGG" id="lgi:LOTGIDRAFT_119144"/>
<dbReference type="EMBL" id="KB201891">
    <property type="protein sequence ID" value="ESO93644.1"/>
    <property type="molecule type" value="Genomic_DNA"/>
</dbReference>
<reference evidence="1 2" key="1">
    <citation type="journal article" date="2013" name="Nature">
        <title>Insights into bilaterian evolution from three spiralian genomes.</title>
        <authorList>
            <person name="Simakov O."/>
            <person name="Marletaz F."/>
            <person name="Cho S.J."/>
            <person name="Edsinger-Gonzales E."/>
            <person name="Havlak P."/>
            <person name="Hellsten U."/>
            <person name="Kuo D.H."/>
            <person name="Larsson T."/>
            <person name="Lv J."/>
            <person name="Arendt D."/>
            <person name="Savage R."/>
            <person name="Osoegawa K."/>
            <person name="de Jong P."/>
            <person name="Grimwood J."/>
            <person name="Chapman J.A."/>
            <person name="Shapiro H."/>
            <person name="Aerts A."/>
            <person name="Otillar R.P."/>
            <person name="Terry A.Y."/>
            <person name="Boore J.L."/>
            <person name="Grigoriev I.V."/>
            <person name="Lindberg D.R."/>
            <person name="Seaver E.C."/>
            <person name="Weisblat D.A."/>
            <person name="Putnam N.H."/>
            <person name="Rokhsar D.S."/>
        </authorList>
    </citation>
    <scope>NUCLEOTIDE SEQUENCE [LARGE SCALE GENOMIC DNA]</scope>
</reference>
<proteinExistence type="predicted"/>
<dbReference type="CTD" id="20231703"/>
<dbReference type="GeneID" id="20231703"/>
<gene>
    <name evidence="1" type="ORF">LOTGIDRAFT_119144</name>
</gene>
<dbReference type="HOGENOM" id="CLU_2856313_0_0_1"/>